<name>C8PEJ5_9BACT</name>
<gene>
    <name evidence="1" type="ORF">CAMGR0001_1896</name>
</gene>
<comment type="caution">
    <text evidence="1">The sequence shown here is derived from an EMBL/GenBank/DDBJ whole genome shotgun (WGS) entry which is preliminary data.</text>
</comment>
<keyword evidence="2" id="KW-1185">Reference proteome</keyword>
<organism evidence="1 2">
    <name type="scientific">Campylobacter gracilis RM3268</name>
    <dbReference type="NCBI Taxonomy" id="553220"/>
    <lineage>
        <taxon>Bacteria</taxon>
        <taxon>Pseudomonadati</taxon>
        <taxon>Campylobacterota</taxon>
        <taxon>Epsilonproteobacteria</taxon>
        <taxon>Campylobacterales</taxon>
        <taxon>Campylobacteraceae</taxon>
        <taxon>Campylobacter</taxon>
    </lineage>
</organism>
<evidence type="ECO:0000313" key="1">
    <source>
        <dbReference type="EMBL" id="EEV18790.1"/>
    </source>
</evidence>
<proteinExistence type="predicted"/>
<sequence>MFRSVCAEIERLNSAFFIATKSLNLNVRDLLASKFRGCSSDLNLSLFINLDRNLFAFYFTKDKIAPKRSVDLDYFRTFS</sequence>
<dbReference type="Proteomes" id="UP000005709">
    <property type="component" value="Unassembled WGS sequence"/>
</dbReference>
<evidence type="ECO:0000313" key="2">
    <source>
        <dbReference type="Proteomes" id="UP000005709"/>
    </source>
</evidence>
<protein>
    <submittedName>
        <fullName evidence="1">Uncharacterized protein</fullName>
    </submittedName>
</protein>
<dbReference type="AlphaFoldDB" id="C8PEJ5"/>
<dbReference type="EMBL" id="ACYG01000008">
    <property type="protein sequence ID" value="EEV18790.1"/>
    <property type="molecule type" value="Genomic_DNA"/>
</dbReference>
<reference evidence="1 2" key="1">
    <citation type="submission" date="2009-07" db="EMBL/GenBank/DDBJ databases">
        <authorList>
            <person name="Madupu R."/>
            <person name="Sebastian Y."/>
            <person name="Durkin A.S."/>
            <person name="Torralba M."/>
            <person name="Methe B."/>
            <person name="Sutton G.G."/>
            <person name="Strausberg R.L."/>
            <person name="Nelson K.E."/>
        </authorList>
    </citation>
    <scope>NUCLEOTIDE SEQUENCE [LARGE SCALE GENOMIC DNA]</scope>
    <source>
        <strain evidence="1 2">RM3268</strain>
    </source>
</reference>
<accession>C8PEJ5</accession>